<geneLocation type="plasmid" evidence="6 7">
    <name>unnamed</name>
</geneLocation>
<dbReference type="GO" id="GO:0003700">
    <property type="term" value="F:DNA-binding transcription factor activity"/>
    <property type="evidence" value="ECO:0007669"/>
    <property type="project" value="TreeGrafter"/>
</dbReference>
<keyword evidence="3" id="KW-0804">Transcription</keyword>
<sequence>MGTISKALGLLDTLSLMAEDAGLTEIAQACSLDKATTRRFLVELERHGFVEQLPQTRKYRIGSAPVRLGRIREARYPFLRTAAPFVRELADQVDETVHLSEFSGGRLSTVHVEDSTKAHRVFVSVGTVLPFHATASGIAFISSCPRAEFEAALHGPLPTFTSYTPREPDSFRRLVDEARANGFSVNRQGFEAGVISASAAIKAPGARPIGCVTIAAPLVRTDDERIRTHGLAAIETAKRISDAFFGADLQKRAEPLSRRSA</sequence>
<dbReference type="SUPFAM" id="SSF55781">
    <property type="entry name" value="GAF domain-like"/>
    <property type="match status" value="1"/>
</dbReference>
<keyword evidence="7" id="KW-1185">Reference proteome</keyword>
<dbReference type="InterPro" id="IPR029016">
    <property type="entry name" value="GAF-like_dom_sf"/>
</dbReference>
<dbReference type="PROSITE" id="PS51077">
    <property type="entry name" value="HTH_ICLR"/>
    <property type="match status" value="1"/>
</dbReference>
<keyword evidence="1" id="KW-0805">Transcription regulation</keyword>
<dbReference type="EMBL" id="CP043499">
    <property type="protein sequence ID" value="QFY63229.1"/>
    <property type="molecule type" value="Genomic_DNA"/>
</dbReference>
<organism evidence="6 7">
    <name type="scientific">Rhizobium grahamii</name>
    <dbReference type="NCBI Taxonomy" id="1120045"/>
    <lineage>
        <taxon>Bacteria</taxon>
        <taxon>Pseudomonadati</taxon>
        <taxon>Pseudomonadota</taxon>
        <taxon>Alphaproteobacteria</taxon>
        <taxon>Hyphomicrobiales</taxon>
        <taxon>Rhizobiaceae</taxon>
        <taxon>Rhizobium/Agrobacterium group</taxon>
        <taxon>Rhizobium</taxon>
    </lineage>
</organism>
<evidence type="ECO:0000259" key="5">
    <source>
        <dbReference type="PROSITE" id="PS51078"/>
    </source>
</evidence>
<keyword evidence="6" id="KW-0614">Plasmid</keyword>
<dbReference type="InterPro" id="IPR036388">
    <property type="entry name" value="WH-like_DNA-bd_sf"/>
</dbReference>
<dbReference type="OrthoDB" id="6811967at2"/>
<protein>
    <submittedName>
        <fullName evidence="6">IclR family transcriptional regulator</fullName>
    </submittedName>
</protein>
<dbReference type="Proteomes" id="UP000326881">
    <property type="component" value="Plasmid unnamed"/>
</dbReference>
<proteinExistence type="predicted"/>
<dbReference type="SMART" id="SM00346">
    <property type="entry name" value="HTH_ICLR"/>
    <property type="match status" value="1"/>
</dbReference>
<dbReference type="Pfam" id="PF01614">
    <property type="entry name" value="IclR_C"/>
    <property type="match status" value="1"/>
</dbReference>
<dbReference type="InterPro" id="IPR005471">
    <property type="entry name" value="Tscrpt_reg_IclR_N"/>
</dbReference>
<keyword evidence="2" id="KW-0238">DNA-binding</keyword>
<evidence type="ECO:0000313" key="7">
    <source>
        <dbReference type="Proteomes" id="UP000326881"/>
    </source>
</evidence>
<evidence type="ECO:0000256" key="1">
    <source>
        <dbReference type="ARBA" id="ARBA00023015"/>
    </source>
</evidence>
<evidence type="ECO:0000256" key="3">
    <source>
        <dbReference type="ARBA" id="ARBA00023163"/>
    </source>
</evidence>
<dbReference type="SUPFAM" id="SSF46785">
    <property type="entry name" value="Winged helix' DNA-binding domain"/>
    <property type="match status" value="1"/>
</dbReference>
<gene>
    <name evidence="6" type="ORF">FZ934_23335</name>
</gene>
<feature type="domain" description="HTH iclR-type" evidence="4">
    <location>
        <begin position="1"/>
        <end position="63"/>
    </location>
</feature>
<evidence type="ECO:0000313" key="6">
    <source>
        <dbReference type="EMBL" id="QFY63229.1"/>
    </source>
</evidence>
<dbReference type="Gene3D" id="3.30.450.40">
    <property type="match status" value="1"/>
</dbReference>
<dbReference type="InterPro" id="IPR014757">
    <property type="entry name" value="Tscrpt_reg_IclR_C"/>
</dbReference>
<dbReference type="InterPro" id="IPR036390">
    <property type="entry name" value="WH_DNA-bd_sf"/>
</dbReference>
<dbReference type="PROSITE" id="PS51078">
    <property type="entry name" value="ICLR_ED"/>
    <property type="match status" value="1"/>
</dbReference>
<dbReference type="RefSeq" id="WP_153273199.1">
    <property type="nucleotide sequence ID" value="NZ_CP043499.1"/>
</dbReference>
<dbReference type="GO" id="GO:0045892">
    <property type="term" value="P:negative regulation of DNA-templated transcription"/>
    <property type="evidence" value="ECO:0007669"/>
    <property type="project" value="TreeGrafter"/>
</dbReference>
<dbReference type="Gene3D" id="1.10.10.10">
    <property type="entry name" value="Winged helix-like DNA-binding domain superfamily/Winged helix DNA-binding domain"/>
    <property type="match status" value="1"/>
</dbReference>
<dbReference type="GO" id="GO:0003677">
    <property type="term" value="F:DNA binding"/>
    <property type="evidence" value="ECO:0007669"/>
    <property type="project" value="UniProtKB-KW"/>
</dbReference>
<dbReference type="KEGG" id="rgr:FZ934_23335"/>
<reference evidence="6 7" key="1">
    <citation type="submission" date="2019-08" db="EMBL/GenBank/DDBJ databases">
        <title>Prosopis cineraria nodule microbiome.</title>
        <authorList>
            <person name="Ali R."/>
            <person name="Chaluvadi S.R."/>
            <person name="Wang X."/>
        </authorList>
    </citation>
    <scope>NUCLEOTIDE SEQUENCE [LARGE SCALE GENOMIC DNA]</scope>
    <source>
        <strain evidence="6 7">BG7</strain>
        <plasmid evidence="6 7">unnamed</plasmid>
    </source>
</reference>
<dbReference type="InterPro" id="IPR050707">
    <property type="entry name" value="HTH_MetabolicPath_Reg"/>
</dbReference>
<dbReference type="PANTHER" id="PTHR30136">
    <property type="entry name" value="HELIX-TURN-HELIX TRANSCRIPTIONAL REGULATOR, ICLR FAMILY"/>
    <property type="match status" value="1"/>
</dbReference>
<dbReference type="PANTHER" id="PTHR30136:SF24">
    <property type="entry name" value="HTH-TYPE TRANSCRIPTIONAL REPRESSOR ALLR"/>
    <property type="match status" value="1"/>
</dbReference>
<feature type="domain" description="IclR-ED" evidence="5">
    <location>
        <begin position="64"/>
        <end position="246"/>
    </location>
</feature>
<dbReference type="AlphaFoldDB" id="A0A5Q0CGV7"/>
<evidence type="ECO:0000259" key="4">
    <source>
        <dbReference type="PROSITE" id="PS51077"/>
    </source>
</evidence>
<dbReference type="Pfam" id="PF09339">
    <property type="entry name" value="HTH_IclR"/>
    <property type="match status" value="1"/>
</dbReference>
<accession>A0A5Q0CGV7</accession>
<evidence type="ECO:0000256" key="2">
    <source>
        <dbReference type="ARBA" id="ARBA00023125"/>
    </source>
</evidence>
<name>A0A5Q0CGV7_9HYPH</name>